<dbReference type="PANTHER" id="PTHR11878:SF76">
    <property type="entry name" value="CALX-BETA DOMAIN-CONTAINING PROTEIN"/>
    <property type="match status" value="1"/>
</dbReference>
<keyword evidence="4" id="KW-0813">Transport</keyword>
<dbReference type="GO" id="GO:0007154">
    <property type="term" value="P:cell communication"/>
    <property type="evidence" value="ECO:0007669"/>
    <property type="project" value="InterPro"/>
</dbReference>
<proteinExistence type="predicted"/>
<dbReference type="Proteomes" id="UP000677228">
    <property type="component" value="Unassembled WGS sequence"/>
</dbReference>
<reference evidence="7" key="1">
    <citation type="submission" date="2021-02" db="EMBL/GenBank/DDBJ databases">
        <authorList>
            <person name="Nowell W R."/>
        </authorList>
    </citation>
    <scope>NUCLEOTIDE SEQUENCE</scope>
</reference>
<evidence type="ECO:0000313" key="6">
    <source>
        <dbReference type="EMBL" id="CAF1558050.1"/>
    </source>
</evidence>
<sequence length="87" mass="9655">MSLRKDNEDRKTRLGTKTVALVTIINDDEPGTLEFDEAVTFVKESAGKAVLKVIRSNGADGRISVRYQTKDIDAVGTKDYISKVTFF</sequence>
<dbReference type="InterPro" id="IPR038081">
    <property type="entry name" value="CalX-like_sf"/>
</dbReference>
<evidence type="ECO:0000256" key="3">
    <source>
        <dbReference type="ARBA" id="ARBA00022837"/>
    </source>
</evidence>
<dbReference type="PANTHER" id="PTHR11878">
    <property type="entry name" value="SODIUM/CALCIUM EXCHANGER"/>
    <property type="match status" value="1"/>
</dbReference>
<dbReference type="EMBL" id="CAJNOK010041442">
    <property type="protein sequence ID" value="CAF1558050.1"/>
    <property type="molecule type" value="Genomic_DNA"/>
</dbReference>
<gene>
    <name evidence="6" type="ORF">OVA965_LOCUS39658</name>
    <name evidence="7" type="ORF">TMI583_LOCUS40993</name>
</gene>
<dbReference type="Proteomes" id="UP000682733">
    <property type="component" value="Unassembled WGS sequence"/>
</dbReference>
<dbReference type="InterPro" id="IPR003644">
    <property type="entry name" value="Calx_beta"/>
</dbReference>
<dbReference type="GO" id="GO:0098794">
    <property type="term" value="C:postsynapse"/>
    <property type="evidence" value="ECO:0007669"/>
    <property type="project" value="TreeGrafter"/>
</dbReference>
<evidence type="ECO:0000256" key="1">
    <source>
        <dbReference type="ARBA" id="ARBA00022729"/>
    </source>
</evidence>
<feature type="domain" description="Calx-beta" evidence="5">
    <location>
        <begin position="27"/>
        <end position="82"/>
    </location>
</feature>
<name>A0A8S2UTP7_9BILA</name>
<evidence type="ECO:0000313" key="8">
    <source>
        <dbReference type="Proteomes" id="UP000682733"/>
    </source>
</evidence>
<dbReference type="SUPFAM" id="SSF141072">
    <property type="entry name" value="CalX-like"/>
    <property type="match status" value="1"/>
</dbReference>
<dbReference type="EMBL" id="CAJOBA010064013">
    <property type="protein sequence ID" value="CAF4349338.1"/>
    <property type="molecule type" value="Genomic_DNA"/>
</dbReference>
<dbReference type="GO" id="GO:0042383">
    <property type="term" value="C:sarcolemma"/>
    <property type="evidence" value="ECO:0007669"/>
    <property type="project" value="TreeGrafter"/>
</dbReference>
<dbReference type="Gene3D" id="2.60.40.2030">
    <property type="match status" value="1"/>
</dbReference>
<accession>A0A8S2UTP7</accession>
<evidence type="ECO:0000256" key="2">
    <source>
        <dbReference type="ARBA" id="ARBA00022737"/>
    </source>
</evidence>
<dbReference type="AlphaFoldDB" id="A0A8S2UTP7"/>
<evidence type="ECO:0000259" key="5">
    <source>
        <dbReference type="Pfam" id="PF03160"/>
    </source>
</evidence>
<dbReference type="Pfam" id="PF03160">
    <property type="entry name" value="Calx-beta"/>
    <property type="match status" value="1"/>
</dbReference>
<protein>
    <recommendedName>
        <fullName evidence="5">Calx-beta domain-containing protein</fullName>
    </recommendedName>
</protein>
<dbReference type="GO" id="GO:0098703">
    <property type="term" value="P:calcium ion import across plasma membrane"/>
    <property type="evidence" value="ECO:0007669"/>
    <property type="project" value="TreeGrafter"/>
</dbReference>
<dbReference type="InterPro" id="IPR051171">
    <property type="entry name" value="CaCA"/>
</dbReference>
<keyword evidence="4" id="KW-0406">Ion transport</keyword>
<dbReference type="GO" id="GO:0030424">
    <property type="term" value="C:axon"/>
    <property type="evidence" value="ECO:0007669"/>
    <property type="project" value="TreeGrafter"/>
</dbReference>
<evidence type="ECO:0000313" key="7">
    <source>
        <dbReference type="EMBL" id="CAF4349338.1"/>
    </source>
</evidence>
<keyword evidence="1" id="KW-0732">Signal</keyword>
<comment type="caution">
    <text evidence="7">The sequence shown here is derived from an EMBL/GenBank/DDBJ whole genome shotgun (WGS) entry which is preliminary data.</text>
</comment>
<organism evidence="7 8">
    <name type="scientific">Didymodactylos carnosus</name>
    <dbReference type="NCBI Taxonomy" id="1234261"/>
    <lineage>
        <taxon>Eukaryota</taxon>
        <taxon>Metazoa</taxon>
        <taxon>Spiralia</taxon>
        <taxon>Gnathifera</taxon>
        <taxon>Rotifera</taxon>
        <taxon>Eurotatoria</taxon>
        <taxon>Bdelloidea</taxon>
        <taxon>Philodinida</taxon>
        <taxon>Philodinidae</taxon>
        <taxon>Didymodactylos</taxon>
    </lineage>
</organism>
<keyword evidence="2" id="KW-0677">Repeat</keyword>
<evidence type="ECO:0000256" key="4">
    <source>
        <dbReference type="ARBA" id="ARBA00023065"/>
    </source>
</evidence>
<dbReference type="GO" id="GO:0005432">
    <property type="term" value="F:calcium:sodium antiporter activity"/>
    <property type="evidence" value="ECO:0007669"/>
    <property type="project" value="TreeGrafter"/>
</dbReference>
<keyword evidence="3" id="KW-0106">Calcium</keyword>